<dbReference type="SUPFAM" id="SSF51445">
    <property type="entry name" value="(Trans)glycosidases"/>
    <property type="match status" value="1"/>
</dbReference>
<dbReference type="Gene3D" id="3.10.50.10">
    <property type="match status" value="1"/>
</dbReference>
<dbReference type="RefSeq" id="WP_006942806.1">
    <property type="nucleotide sequence ID" value="NZ_GL538208.1"/>
</dbReference>
<feature type="region of interest" description="Disordered" evidence="1">
    <location>
        <begin position="378"/>
        <end position="399"/>
    </location>
</feature>
<dbReference type="PROSITE" id="PS51910">
    <property type="entry name" value="GH18_2"/>
    <property type="match status" value="1"/>
</dbReference>
<feature type="domain" description="GH18" evidence="3">
    <location>
        <begin position="156"/>
        <end position="493"/>
    </location>
</feature>
<evidence type="ECO:0000259" key="3">
    <source>
        <dbReference type="PROSITE" id="PS51910"/>
    </source>
</evidence>
<dbReference type="InterPro" id="IPR001223">
    <property type="entry name" value="Glyco_hydro18_cat"/>
</dbReference>
<proteinExistence type="predicted"/>
<dbReference type="GO" id="GO:0005975">
    <property type="term" value="P:carbohydrate metabolic process"/>
    <property type="evidence" value="ECO:0007669"/>
    <property type="project" value="InterPro"/>
</dbReference>
<feature type="chain" id="PRO_5003166428" description="GH18 domain-containing protein" evidence="2">
    <location>
        <begin position="29"/>
        <end position="493"/>
    </location>
</feature>
<evidence type="ECO:0000256" key="2">
    <source>
        <dbReference type="SAM" id="SignalP"/>
    </source>
</evidence>
<dbReference type="InterPro" id="IPR017853">
    <property type="entry name" value="GH"/>
</dbReference>
<dbReference type="GO" id="GO:0008061">
    <property type="term" value="F:chitin binding"/>
    <property type="evidence" value="ECO:0007669"/>
    <property type="project" value="InterPro"/>
</dbReference>
<keyword evidence="5" id="KW-1185">Reference proteome</keyword>
<organism evidence="4 5">
    <name type="scientific">Megasphaera micronuciformis F0359</name>
    <dbReference type="NCBI Taxonomy" id="706434"/>
    <lineage>
        <taxon>Bacteria</taxon>
        <taxon>Bacillati</taxon>
        <taxon>Bacillota</taxon>
        <taxon>Negativicutes</taxon>
        <taxon>Veillonellales</taxon>
        <taxon>Veillonellaceae</taxon>
        <taxon>Megasphaera</taxon>
    </lineage>
</organism>
<gene>
    <name evidence="4" type="ORF">HMPREF9429_01536</name>
</gene>
<dbReference type="SMART" id="SM00636">
    <property type="entry name" value="Glyco_18"/>
    <property type="match status" value="1"/>
</dbReference>
<keyword evidence="2" id="KW-0732">Signal</keyword>
<dbReference type="Proteomes" id="UP000003195">
    <property type="component" value="Unassembled WGS sequence"/>
</dbReference>
<comment type="caution">
    <text evidence="4">The sequence shown here is derived from an EMBL/GenBank/DDBJ whole genome shotgun (WGS) entry which is preliminary data.</text>
</comment>
<protein>
    <recommendedName>
        <fullName evidence="3">GH18 domain-containing protein</fullName>
    </recommendedName>
</protein>
<dbReference type="InterPro" id="IPR011583">
    <property type="entry name" value="Chitinase_II/V-like_cat"/>
</dbReference>
<dbReference type="eggNOG" id="COG3858">
    <property type="taxonomic scope" value="Bacteria"/>
</dbReference>
<reference evidence="4 5" key="1">
    <citation type="submission" date="2010-08" db="EMBL/GenBank/DDBJ databases">
        <authorList>
            <person name="Weinstock G."/>
            <person name="Sodergren E."/>
            <person name="Clifton S."/>
            <person name="Fulton L."/>
            <person name="Fulton B."/>
            <person name="Courtney L."/>
            <person name="Fronick C."/>
            <person name="Harrison M."/>
            <person name="Strong C."/>
            <person name="Farmer C."/>
            <person name="Delahaunty K."/>
            <person name="Markovic C."/>
            <person name="Hall O."/>
            <person name="Minx P."/>
            <person name="Tomlinson C."/>
            <person name="Mitreva M."/>
            <person name="Hou S."/>
            <person name="Chen J."/>
            <person name="Wollam A."/>
            <person name="Pepin K.H."/>
            <person name="Johnson M."/>
            <person name="Bhonagiri V."/>
            <person name="Zhang X."/>
            <person name="Suruliraj S."/>
            <person name="Warren W."/>
            <person name="Chinwalla A."/>
            <person name="Mardis E.R."/>
            <person name="Wilson R.K."/>
        </authorList>
    </citation>
    <scope>NUCLEOTIDE SEQUENCE [LARGE SCALE GENOMIC DNA]</scope>
    <source>
        <strain evidence="4 5">F0359</strain>
    </source>
</reference>
<dbReference type="AlphaFoldDB" id="E2ZDN1"/>
<dbReference type="Gene3D" id="3.20.20.80">
    <property type="entry name" value="Glycosidases"/>
    <property type="match status" value="1"/>
</dbReference>
<feature type="signal peptide" evidence="2">
    <location>
        <begin position="1"/>
        <end position="28"/>
    </location>
</feature>
<dbReference type="Pfam" id="PF00704">
    <property type="entry name" value="Glyco_hydro_18"/>
    <property type="match status" value="1"/>
</dbReference>
<evidence type="ECO:0000256" key="1">
    <source>
        <dbReference type="SAM" id="MobiDB-lite"/>
    </source>
</evidence>
<dbReference type="PANTHER" id="PTHR46066">
    <property type="entry name" value="CHITINASE DOMAIN-CONTAINING PROTEIN 1 FAMILY MEMBER"/>
    <property type="match status" value="1"/>
</dbReference>
<name>E2ZDN1_9FIRM</name>
<evidence type="ECO:0000313" key="5">
    <source>
        <dbReference type="Proteomes" id="UP000003195"/>
    </source>
</evidence>
<dbReference type="HOGENOM" id="CLU_020253_1_0_9"/>
<accession>E2ZDN1</accession>
<dbReference type="PANTHER" id="PTHR46066:SF2">
    <property type="entry name" value="CHITINASE DOMAIN-CONTAINING PROTEIN 1"/>
    <property type="match status" value="1"/>
</dbReference>
<evidence type="ECO:0000313" key="4">
    <source>
        <dbReference type="EMBL" id="EFQ03593.1"/>
    </source>
</evidence>
<dbReference type="STRING" id="706434.HMPREF9429_01536"/>
<dbReference type="OrthoDB" id="9775889at2"/>
<dbReference type="EMBL" id="AECS01000039">
    <property type="protein sequence ID" value="EFQ03593.1"/>
    <property type="molecule type" value="Genomic_DNA"/>
</dbReference>
<dbReference type="InterPro" id="IPR029070">
    <property type="entry name" value="Chitinase_insertion_sf"/>
</dbReference>
<sequence length="493" mass="55053">MKKGRRIVACLCAVLLGSAILTVQEADAHGRGKQTDYKKKTSVATQPVLTKNEEALQILVSPSLLKKAGIQEAENGNYRVTLPDKTGVVFQNNVVDLTFPTVKEGNGTFVDVTYIKDALRLKLEGSEGTIAVTSPQGLVVLKDAVENKPVDKAQTGGVDLMWDPEMNTENLAQRPTTGTAVISPTAFRVTPSGVTIHKKNFDTYVGAYKKAGYKIWPLVDNNFNPTATHEFLVNKSVREETIKRLIGYALLYGFDGYNLDFENINYEDRDELTSFVAAFSVAAHAYGLKVSMDVTPVSASKNWSQVYDRASLAPHLDYLMLMAYDQVGRTSPVPGPCATEPWVESAVRKTLEFIDKDKLVLGMPLYMRTWYSTDEESMLPENPDEWPAPAGSGPGEKDNYKSYSTLKVRTLTMKNSLKIREKYASYIRWNDKEGLYYMNLPLKTGVVQIWFEDNTSLANKRNLIDKYQLAGGAYWRKGFEDADFRNIWSSSAD</sequence>